<comment type="similarity">
    <text evidence="1">Belongs to the 'GDSL' lipolytic enzyme family.</text>
</comment>
<sequence>MKNPRNMEDSEKQYPLPSLTQIFVLCSLLLCLRVQKGEALKKKVSGVYVFGDSTVDPGNNNFINTPFKSNFPPYGRDFPKQIPTGRFTNGKLGTDFTASYMGLKELVPPYLDPKLSNKDLITGVSFASAGSGFDPLTPAITNVIPIPKQLEYFKGCKKRLERVLGNKQRVGQHLEEAVFFVSAGTNDFVVNYFTLPIRRKSFTLLAYQQFVLQHLIQFIQNLWTEGGRKFLVAGLPPMGCLPIMITLNSDHAFLQRSCMDKYSSAARNYNLMLQHELRSMQLNMSGLKISYIDTYGPLDNMIHAHDSFGFEDVESGCCGSGYIEAGILCNKYSAVCSDPSKYLFWDSIHPSQKAYHSLFLASRPTIDALINQ</sequence>
<dbReference type="InterPro" id="IPR035669">
    <property type="entry name" value="SGNH_plant_lipase-like"/>
</dbReference>
<dbReference type="InterPro" id="IPR036514">
    <property type="entry name" value="SGNH_hydro_sf"/>
</dbReference>
<gene>
    <name evidence="2" type="ORF">QN277_006010</name>
</gene>
<dbReference type="PANTHER" id="PTHR45642">
    <property type="entry name" value="GDSL ESTERASE/LIPASE EXL3"/>
    <property type="match status" value="1"/>
</dbReference>
<dbReference type="PANTHER" id="PTHR45642:SF3">
    <property type="entry name" value="OS09G0540400 PROTEIN"/>
    <property type="match status" value="1"/>
</dbReference>
<evidence type="ECO:0000313" key="3">
    <source>
        <dbReference type="Proteomes" id="UP001293593"/>
    </source>
</evidence>
<name>A0AAE1MC52_9FABA</name>
<dbReference type="Pfam" id="PF00657">
    <property type="entry name" value="Lipase_GDSL"/>
    <property type="match status" value="1"/>
</dbReference>
<evidence type="ECO:0000256" key="1">
    <source>
        <dbReference type="ARBA" id="ARBA00008668"/>
    </source>
</evidence>
<evidence type="ECO:0008006" key="4">
    <source>
        <dbReference type="Google" id="ProtNLM"/>
    </source>
</evidence>
<keyword evidence="3" id="KW-1185">Reference proteome</keyword>
<evidence type="ECO:0000313" key="2">
    <source>
        <dbReference type="EMBL" id="KAK4259704.1"/>
    </source>
</evidence>
<accession>A0AAE1MC52</accession>
<dbReference type="SUPFAM" id="SSF52266">
    <property type="entry name" value="SGNH hydrolase"/>
    <property type="match status" value="1"/>
</dbReference>
<dbReference type="AlphaFoldDB" id="A0AAE1MC52"/>
<dbReference type="Proteomes" id="UP001293593">
    <property type="component" value="Unassembled WGS sequence"/>
</dbReference>
<dbReference type="Gene3D" id="3.40.50.1110">
    <property type="entry name" value="SGNH hydrolase"/>
    <property type="match status" value="1"/>
</dbReference>
<organism evidence="2 3">
    <name type="scientific">Acacia crassicarpa</name>
    <name type="common">northern wattle</name>
    <dbReference type="NCBI Taxonomy" id="499986"/>
    <lineage>
        <taxon>Eukaryota</taxon>
        <taxon>Viridiplantae</taxon>
        <taxon>Streptophyta</taxon>
        <taxon>Embryophyta</taxon>
        <taxon>Tracheophyta</taxon>
        <taxon>Spermatophyta</taxon>
        <taxon>Magnoliopsida</taxon>
        <taxon>eudicotyledons</taxon>
        <taxon>Gunneridae</taxon>
        <taxon>Pentapetalae</taxon>
        <taxon>rosids</taxon>
        <taxon>fabids</taxon>
        <taxon>Fabales</taxon>
        <taxon>Fabaceae</taxon>
        <taxon>Caesalpinioideae</taxon>
        <taxon>mimosoid clade</taxon>
        <taxon>Acacieae</taxon>
        <taxon>Acacia</taxon>
    </lineage>
</organism>
<proteinExistence type="inferred from homology"/>
<dbReference type="CDD" id="cd01837">
    <property type="entry name" value="SGNH_plant_lipase_like"/>
    <property type="match status" value="1"/>
</dbReference>
<comment type="caution">
    <text evidence="2">The sequence shown here is derived from an EMBL/GenBank/DDBJ whole genome shotgun (WGS) entry which is preliminary data.</text>
</comment>
<dbReference type="InterPro" id="IPR050592">
    <property type="entry name" value="GDSL_lipolytic_enzyme"/>
</dbReference>
<dbReference type="GO" id="GO:0016788">
    <property type="term" value="F:hydrolase activity, acting on ester bonds"/>
    <property type="evidence" value="ECO:0007669"/>
    <property type="project" value="InterPro"/>
</dbReference>
<dbReference type="InterPro" id="IPR001087">
    <property type="entry name" value="GDSL"/>
</dbReference>
<protein>
    <recommendedName>
        <fullName evidence="4">GDSL esterase/lipase</fullName>
    </recommendedName>
</protein>
<dbReference type="EMBL" id="JAWXYG010000011">
    <property type="protein sequence ID" value="KAK4259704.1"/>
    <property type="molecule type" value="Genomic_DNA"/>
</dbReference>
<reference evidence="2" key="1">
    <citation type="submission" date="2023-10" db="EMBL/GenBank/DDBJ databases">
        <title>Chromosome-level genome of the transformable northern wattle, Acacia crassicarpa.</title>
        <authorList>
            <person name="Massaro I."/>
            <person name="Sinha N.R."/>
            <person name="Poethig S."/>
            <person name="Leichty A.R."/>
        </authorList>
    </citation>
    <scope>NUCLEOTIDE SEQUENCE</scope>
    <source>
        <strain evidence="2">Acra3RX</strain>
        <tissue evidence="2">Leaf</tissue>
    </source>
</reference>